<dbReference type="PANTHER" id="PTHR47331">
    <property type="entry name" value="PHD-TYPE DOMAIN-CONTAINING PROTEIN"/>
    <property type="match status" value="1"/>
</dbReference>
<dbReference type="AlphaFoldDB" id="A0A914AHC6"/>
<feature type="compositionally biased region" description="Low complexity" evidence="1">
    <location>
        <begin position="148"/>
        <end position="159"/>
    </location>
</feature>
<dbReference type="OMA" id="YLECTRW"/>
<dbReference type="EnsemblMetazoa" id="XM_038207194.1">
    <property type="protein sequence ID" value="XP_038063122.1"/>
    <property type="gene ID" value="LOC119733825"/>
</dbReference>
<protein>
    <submittedName>
        <fullName evidence="2">Uncharacterized protein</fullName>
    </submittedName>
</protein>
<evidence type="ECO:0000256" key="1">
    <source>
        <dbReference type="SAM" id="MobiDB-lite"/>
    </source>
</evidence>
<dbReference type="OrthoDB" id="10054042at2759"/>
<keyword evidence="3" id="KW-1185">Reference proteome</keyword>
<name>A0A914AHC6_PATMI</name>
<dbReference type="RefSeq" id="XP_038063122.1">
    <property type="nucleotide sequence ID" value="XM_038207194.1"/>
</dbReference>
<accession>A0A914AHC6</accession>
<dbReference type="Proteomes" id="UP000887568">
    <property type="component" value="Unplaced"/>
</dbReference>
<dbReference type="PANTHER" id="PTHR47331:SF1">
    <property type="entry name" value="GAG-LIKE PROTEIN"/>
    <property type="match status" value="1"/>
</dbReference>
<organism evidence="2 3">
    <name type="scientific">Patiria miniata</name>
    <name type="common">Bat star</name>
    <name type="synonym">Asterina miniata</name>
    <dbReference type="NCBI Taxonomy" id="46514"/>
    <lineage>
        <taxon>Eukaryota</taxon>
        <taxon>Metazoa</taxon>
        <taxon>Echinodermata</taxon>
        <taxon>Eleutherozoa</taxon>
        <taxon>Asterozoa</taxon>
        <taxon>Asteroidea</taxon>
        <taxon>Valvatacea</taxon>
        <taxon>Valvatida</taxon>
        <taxon>Asterinidae</taxon>
        <taxon>Patiria</taxon>
    </lineage>
</organism>
<dbReference type="GeneID" id="119733825"/>
<evidence type="ECO:0000313" key="3">
    <source>
        <dbReference type="Proteomes" id="UP000887568"/>
    </source>
</evidence>
<sequence length="165" mass="19194">MTVLRYLANESCRFQTFVANRIAIIRDASCLQQWKYVNTKFNPADCATRGQSVKRFLQCSMWFEGPGFLSQPETEWPQQDADLTKLPDNDAEVKKTVLMTAEIPISPVDRLLEHYSDWTRLKRAVAWILVVMKRLQDRVAASERLKQEPAQQELEQQEPNVLHRS</sequence>
<feature type="region of interest" description="Disordered" evidence="1">
    <location>
        <begin position="143"/>
        <end position="165"/>
    </location>
</feature>
<evidence type="ECO:0000313" key="2">
    <source>
        <dbReference type="EnsemblMetazoa" id="XP_038063122.1"/>
    </source>
</evidence>
<proteinExistence type="predicted"/>
<reference evidence="2" key="1">
    <citation type="submission" date="2022-11" db="UniProtKB">
        <authorList>
            <consortium name="EnsemblMetazoa"/>
        </authorList>
    </citation>
    <scope>IDENTIFICATION</scope>
</reference>